<evidence type="ECO:0000313" key="2">
    <source>
        <dbReference type="EMBL" id="CAH8293833.1"/>
    </source>
</evidence>
<dbReference type="InterPro" id="IPR045001">
    <property type="entry name" value="DRG"/>
</dbReference>
<gene>
    <name evidence="2" type="ORF">ERUC_LOCUS1677</name>
</gene>
<reference evidence="2 3" key="1">
    <citation type="submission" date="2022-03" db="EMBL/GenBank/DDBJ databases">
        <authorList>
            <person name="Macdonald S."/>
            <person name="Ahmed S."/>
            <person name="Newling K."/>
        </authorList>
    </citation>
    <scope>NUCLEOTIDE SEQUENCE [LARGE SCALE GENOMIC DNA]</scope>
</reference>
<dbReference type="AlphaFoldDB" id="A0ABC8IQX8"/>
<dbReference type="Proteomes" id="UP001642260">
    <property type="component" value="Unassembled WGS sequence"/>
</dbReference>
<sequence>MMDLHDLAESGRRQGREREIRRFQSRNTNRGDVGAVEVSIEKHKLLRERKNETKFNEGEKGRRHQLVIAVALSSDLVLMVLDASKSKGHRQIVTKELETVGLRLNKTSTGRKEKSWMKMVGFGWSKMNQEKLYF</sequence>
<name>A0ABC8IQX8_ERUVS</name>
<organism evidence="2 3">
    <name type="scientific">Eruca vesicaria subsp. sativa</name>
    <name type="common">Garden rocket</name>
    <name type="synonym">Eruca sativa</name>
    <dbReference type="NCBI Taxonomy" id="29727"/>
    <lineage>
        <taxon>Eukaryota</taxon>
        <taxon>Viridiplantae</taxon>
        <taxon>Streptophyta</taxon>
        <taxon>Embryophyta</taxon>
        <taxon>Tracheophyta</taxon>
        <taxon>Spermatophyta</taxon>
        <taxon>Magnoliopsida</taxon>
        <taxon>eudicotyledons</taxon>
        <taxon>Gunneridae</taxon>
        <taxon>Pentapetalae</taxon>
        <taxon>rosids</taxon>
        <taxon>malvids</taxon>
        <taxon>Brassicales</taxon>
        <taxon>Brassicaceae</taxon>
        <taxon>Brassiceae</taxon>
        <taxon>Eruca</taxon>
    </lineage>
</organism>
<dbReference type="EMBL" id="CAKOAT010048488">
    <property type="protein sequence ID" value="CAH8293833.1"/>
    <property type="molecule type" value="Genomic_DNA"/>
</dbReference>
<accession>A0ABC8IQX8</accession>
<comment type="caution">
    <text evidence="2">The sequence shown here is derived from an EMBL/GenBank/DDBJ whole genome shotgun (WGS) entry which is preliminary data.</text>
</comment>
<evidence type="ECO:0000313" key="3">
    <source>
        <dbReference type="Proteomes" id="UP001642260"/>
    </source>
</evidence>
<dbReference type="PANTHER" id="PTHR43127">
    <property type="entry name" value="DEVELOPMENTALLY-REGULATED GTP-BINDING PROTEIN 2"/>
    <property type="match status" value="1"/>
</dbReference>
<keyword evidence="3" id="KW-1185">Reference proteome</keyword>
<evidence type="ECO:0000256" key="1">
    <source>
        <dbReference type="SAM" id="MobiDB-lite"/>
    </source>
</evidence>
<feature type="region of interest" description="Disordered" evidence="1">
    <location>
        <begin position="1"/>
        <end position="26"/>
    </location>
</feature>
<proteinExistence type="predicted"/>
<feature type="compositionally biased region" description="Basic and acidic residues" evidence="1">
    <location>
        <begin position="1"/>
        <end position="22"/>
    </location>
</feature>
<protein>
    <submittedName>
        <fullName evidence="2">Uncharacterized protein</fullName>
    </submittedName>
</protein>